<keyword evidence="11" id="KW-0325">Glycoprotein</keyword>
<keyword evidence="6 14" id="KW-1133">Transmembrane helix</keyword>
<dbReference type="PRINTS" id="PR00237">
    <property type="entry name" value="GPCRRHODOPSN"/>
</dbReference>
<dbReference type="Gene3D" id="1.20.1070.10">
    <property type="entry name" value="Rhodopsin 7-helix transmembrane proteins"/>
    <property type="match status" value="1"/>
</dbReference>
<feature type="transmembrane region" description="Helical" evidence="14">
    <location>
        <begin position="139"/>
        <end position="159"/>
    </location>
</feature>
<evidence type="ECO:0000256" key="5">
    <source>
        <dbReference type="ARBA" id="ARBA00022725"/>
    </source>
</evidence>
<dbReference type="Pfam" id="PF13853">
    <property type="entry name" value="7tm_4"/>
    <property type="match status" value="1"/>
</dbReference>
<proteinExistence type="inferred from homology"/>
<dbReference type="GO" id="GO:0004930">
    <property type="term" value="F:G protein-coupled receptor activity"/>
    <property type="evidence" value="ECO:0007669"/>
    <property type="project" value="UniProtKB-KW"/>
</dbReference>
<dbReference type="GO" id="GO:0005549">
    <property type="term" value="F:odorant binding"/>
    <property type="evidence" value="ECO:0007669"/>
    <property type="project" value="TreeGrafter"/>
</dbReference>
<evidence type="ECO:0000256" key="10">
    <source>
        <dbReference type="ARBA" id="ARBA00023170"/>
    </source>
</evidence>
<dbReference type="InterPro" id="IPR000276">
    <property type="entry name" value="GPCR_Rhodpsn"/>
</dbReference>
<dbReference type="GO" id="GO:0005886">
    <property type="term" value="C:plasma membrane"/>
    <property type="evidence" value="ECO:0007669"/>
    <property type="project" value="UniProtKB-SubCell"/>
</dbReference>
<protein>
    <recommendedName>
        <fullName evidence="14">Olfactory receptor</fullName>
    </recommendedName>
</protein>
<evidence type="ECO:0000259" key="15">
    <source>
        <dbReference type="PROSITE" id="PS50262"/>
    </source>
</evidence>
<evidence type="ECO:0000256" key="8">
    <source>
        <dbReference type="ARBA" id="ARBA00023136"/>
    </source>
</evidence>
<feature type="transmembrane region" description="Helical" evidence="14">
    <location>
        <begin position="23"/>
        <end position="46"/>
    </location>
</feature>
<comment type="similarity">
    <text evidence="13">Belongs to the G-protein coupled receptor 1 family.</text>
</comment>
<keyword evidence="3 14" id="KW-0716">Sensory transduction</keyword>
<reference evidence="16" key="3">
    <citation type="submission" date="2025-09" db="UniProtKB">
        <authorList>
            <consortium name="Ensembl"/>
        </authorList>
    </citation>
    <scope>IDENTIFICATION</scope>
</reference>
<evidence type="ECO:0000256" key="6">
    <source>
        <dbReference type="ARBA" id="ARBA00022989"/>
    </source>
</evidence>
<keyword evidence="8 14" id="KW-0472">Membrane</keyword>
<keyword evidence="7 13" id="KW-0297">G-protein coupled receptor</keyword>
<evidence type="ECO:0000256" key="9">
    <source>
        <dbReference type="ARBA" id="ARBA00023157"/>
    </source>
</evidence>
<keyword evidence="12 13" id="KW-0807">Transducer</keyword>
<dbReference type="Proteomes" id="UP000694620">
    <property type="component" value="Chromosome 4"/>
</dbReference>
<feature type="transmembrane region" description="Helical" evidence="14">
    <location>
        <begin position="96"/>
        <end position="118"/>
    </location>
</feature>
<dbReference type="InterPro" id="IPR000725">
    <property type="entry name" value="Olfact_rcpt"/>
</dbReference>
<feature type="transmembrane region" description="Helical" evidence="14">
    <location>
        <begin position="190"/>
        <end position="216"/>
    </location>
</feature>
<evidence type="ECO:0000256" key="11">
    <source>
        <dbReference type="ARBA" id="ARBA00023180"/>
    </source>
</evidence>
<evidence type="ECO:0000256" key="14">
    <source>
        <dbReference type="RuleBase" id="RU363047"/>
    </source>
</evidence>
<evidence type="ECO:0000256" key="2">
    <source>
        <dbReference type="ARBA" id="ARBA00022475"/>
    </source>
</evidence>
<accession>A0A8C4X696</accession>
<reference evidence="16" key="2">
    <citation type="submission" date="2025-08" db="UniProtKB">
        <authorList>
            <consortium name="Ensembl"/>
        </authorList>
    </citation>
    <scope>IDENTIFICATION</scope>
</reference>
<dbReference type="InterPro" id="IPR017452">
    <property type="entry name" value="GPCR_Rhodpsn_7TM"/>
</dbReference>
<evidence type="ECO:0000256" key="4">
    <source>
        <dbReference type="ARBA" id="ARBA00022692"/>
    </source>
</evidence>
<evidence type="ECO:0000313" key="16">
    <source>
        <dbReference type="Ensembl" id="ENSECRP00000007854.1"/>
    </source>
</evidence>
<feature type="domain" description="G-protein coupled receptors family 1 profile" evidence="15">
    <location>
        <begin position="39"/>
        <end position="284"/>
    </location>
</feature>
<dbReference type="Ensembl" id="ENSECRT00000007978.1">
    <property type="protein sequence ID" value="ENSECRP00000007854.1"/>
    <property type="gene ID" value="ENSECRG00000005240.1"/>
</dbReference>
<evidence type="ECO:0000256" key="3">
    <source>
        <dbReference type="ARBA" id="ARBA00022606"/>
    </source>
</evidence>
<keyword evidence="2 14" id="KW-1003">Cell membrane</keyword>
<evidence type="ECO:0000256" key="12">
    <source>
        <dbReference type="ARBA" id="ARBA00023224"/>
    </source>
</evidence>
<feature type="transmembrane region" description="Helical" evidence="14">
    <location>
        <begin position="237"/>
        <end position="256"/>
    </location>
</feature>
<dbReference type="SUPFAM" id="SSF81321">
    <property type="entry name" value="Family A G protein-coupled receptor-like"/>
    <property type="match status" value="1"/>
</dbReference>
<dbReference type="InterPro" id="IPR052921">
    <property type="entry name" value="GPCR1_Superfamily_Member"/>
</dbReference>
<keyword evidence="17" id="KW-1185">Reference proteome</keyword>
<dbReference type="GeneTree" id="ENSGT01030000234640"/>
<keyword evidence="9" id="KW-1015">Disulfide bond</keyword>
<evidence type="ECO:0000256" key="13">
    <source>
        <dbReference type="RuleBase" id="RU000688"/>
    </source>
</evidence>
<dbReference type="PANTHER" id="PTHR26451">
    <property type="entry name" value="G_PROTEIN_RECEP_F1_2 DOMAIN-CONTAINING PROTEIN"/>
    <property type="match status" value="1"/>
</dbReference>
<dbReference type="PROSITE" id="PS50262">
    <property type="entry name" value="G_PROTEIN_RECEP_F1_2"/>
    <property type="match status" value="1"/>
</dbReference>
<keyword evidence="10 13" id="KW-0675">Receptor</keyword>
<evidence type="ECO:0000256" key="7">
    <source>
        <dbReference type="ARBA" id="ARBA00023040"/>
    </source>
</evidence>
<dbReference type="AlphaFoldDB" id="A0A8C4X696"/>
<organism evidence="16 17">
    <name type="scientific">Erpetoichthys calabaricus</name>
    <name type="common">Rope fish</name>
    <name type="synonym">Calamoichthys calabaricus</name>
    <dbReference type="NCBI Taxonomy" id="27687"/>
    <lineage>
        <taxon>Eukaryota</taxon>
        <taxon>Metazoa</taxon>
        <taxon>Chordata</taxon>
        <taxon>Craniata</taxon>
        <taxon>Vertebrata</taxon>
        <taxon>Euteleostomi</taxon>
        <taxon>Actinopterygii</taxon>
        <taxon>Polypteriformes</taxon>
        <taxon>Polypteridae</taxon>
        <taxon>Erpetoichthys</taxon>
    </lineage>
</organism>
<comment type="subcellular location">
    <subcellularLocation>
        <location evidence="1 14">Cell membrane</location>
        <topology evidence="1 14">Multi-pass membrane protein</topology>
    </subcellularLocation>
</comment>
<sequence>MDNSSYEPSFILAGYGQIDEMKYFYFSIVFLLYIITISANGVLISIICKEKSLHEPMFIFLCSLAVNGVLGSTALSPSLLVNLISNSHEISKAACLMQIFCLHTYCICELMILAVMGYDRFVSICHPLTYHTIINTSTVYKLSLMLWLFPFVSMAAFTISTAELPLCGKIIEKVYCDNYSVMRLACTDVIIYNIYGLIATFISLTPPLVLIIYSYVKIIKVCLKASKESQAKALTTCSPHLVTLLNFFASMGFEVIQSRFNMKHVPNAALYFLIIPPLLNPVVYGLKMQQIKLRIIKILMDK</sequence>
<keyword evidence="5 14" id="KW-0552">Olfaction</keyword>
<reference evidence="16" key="1">
    <citation type="submission" date="2021-06" db="EMBL/GenBank/DDBJ databases">
        <authorList>
            <consortium name="Wellcome Sanger Institute Data Sharing"/>
        </authorList>
    </citation>
    <scope>NUCLEOTIDE SEQUENCE [LARGE SCALE GENOMIC DNA]</scope>
</reference>
<dbReference type="PANTHER" id="PTHR26451:SF885">
    <property type="entry name" value="OLFACTORY RECEPTOR"/>
    <property type="match status" value="1"/>
</dbReference>
<keyword evidence="4 13" id="KW-0812">Transmembrane</keyword>
<feature type="transmembrane region" description="Helical" evidence="14">
    <location>
        <begin position="268"/>
        <end position="286"/>
    </location>
</feature>
<dbReference type="GO" id="GO:0004984">
    <property type="term" value="F:olfactory receptor activity"/>
    <property type="evidence" value="ECO:0007669"/>
    <property type="project" value="InterPro"/>
</dbReference>
<dbReference type="PROSITE" id="PS00237">
    <property type="entry name" value="G_PROTEIN_RECEP_F1_1"/>
    <property type="match status" value="1"/>
</dbReference>
<feature type="transmembrane region" description="Helical" evidence="14">
    <location>
        <begin position="58"/>
        <end position="84"/>
    </location>
</feature>
<evidence type="ECO:0000256" key="1">
    <source>
        <dbReference type="ARBA" id="ARBA00004651"/>
    </source>
</evidence>
<name>A0A8C4X696_ERPCA</name>
<evidence type="ECO:0000313" key="17">
    <source>
        <dbReference type="Proteomes" id="UP000694620"/>
    </source>
</evidence>
<dbReference type="FunFam" id="1.20.1070.10:FF:000024">
    <property type="entry name" value="Olfactory receptor"/>
    <property type="match status" value="1"/>
</dbReference>
<dbReference type="PRINTS" id="PR00245">
    <property type="entry name" value="OLFACTORYR"/>
</dbReference>